<proteinExistence type="predicted"/>
<accession>A0A939C320</accession>
<gene>
    <name evidence="3" type="ORF">JL107_09245</name>
</gene>
<feature type="transmembrane region" description="Helical" evidence="1">
    <location>
        <begin position="39"/>
        <end position="60"/>
    </location>
</feature>
<dbReference type="Pfam" id="PF00990">
    <property type="entry name" value="GGDEF"/>
    <property type="match status" value="1"/>
</dbReference>
<evidence type="ECO:0000313" key="4">
    <source>
        <dbReference type="Proteomes" id="UP000663801"/>
    </source>
</evidence>
<protein>
    <submittedName>
        <fullName evidence="3">Diguanylate cyclase</fullName>
    </submittedName>
</protein>
<dbReference type="PROSITE" id="PS50887">
    <property type="entry name" value="GGDEF"/>
    <property type="match status" value="1"/>
</dbReference>
<dbReference type="GO" id="GO:1902201">
    <property type="term" value="P:negative regulation of bacterial-type flagellum-dependent cell motility"/>
    <property type="evidence" value="ECO:0007669"/>
    <property type="project" value="TreeGrafter"/>
</dbReference>
<feature type="transmembrane region" description="Helical" evidence="1">
    <location>
        <begin position="174"/>
        <end position="192"/>
    </location>
</feature>
<feature type="transmembrane region" description="Helical" evidence="1">
    <location>
        <begin position="123"/>
        <end position="141"/>
    </location>
</feature>
<dbReference type="GO" id="GO:0005886">
    <property type="term" value="C:plasma membrane"/>
    <property type="evidence" value="ECO:0007669"/>
    <property type="project" value="TreeGrafter"/>
</dbReference>
<feature type="transmembrane region" description="Helical" evidence="1">
    <location>
        <begin position="148"/>
        <end position="168"/>
    </location>
</feature>
<reference evidence="3" key="1">
    <citation type="submission" date="2021-01" db="EMBL/GenBank/DDBJ databases">
        <title>KCTC 19127 draft genome.</title>
        <authorList>
            <person name="An D."/>
        </authorList>
    </citation>
    <scope>NUCLEOTIDE SEQUENCE</scope>
    <source>
        <strain evidence="3">KCTC 19127</strain>
    </source>
</reference>
<dbReference type="PANTHER" id="PTHR45138:SF9">
    <property type="entry name" value="DIGUANYLATE CYCLASE DGCM-RELATED"/>
    <property type="match status" value="1"/>
</dbReference>
<dbReference type="SMART" id="SM00267">
    <property type="entry name" value="GGDEF"/>
    <property type="match status" value="1"/>
</dbReference>
<comment type="caution">
    <text evidence="3">The sequence shown here is derived from an EMBL/GenBank/DDBJ whole genome shotgun (WGS) entry which is preliminary data.</text>
</comment>
<organism evidence="3 4">
    <name type="scientific">Nakamurella flavida</name>
    <dbReference type="NCBI Taxonomy" id="363630"/>
    <lineage>
        <taxon>Bacteria</taxon>
        <taxon>Bacillati</taxon>
        <taxon>Actinomycetota</taxon>
        <taxon>Actinomycetes</taxon>
        <taxon>Nakamurellales</taxon>
        <taxon>Nakamurellaceae</taxon>
        <taxon>Nakamurella</taxon>
    </lineage>
</organism>
<evidence type="ECO:0000256" key="1">
    <source>
        <dbReference type="SAM" id="Phobius"/>
    </source>
</evidence>
<keyword evidence="1" id="KW-0812">Transmembrane</keyword>
<evidence type="ECO:0000259" key="2">
    <source>
        <dbReference type="PROSITE" id="PS50887"/>
    </source>
</evidence>
<keyword evidence="1" id="KW-0472">Membrane</keyword>
<dbReference type="GO" id="GO:0052621">
    <property type="term" value="F:diguanylate cyclase activity"/>
    <property type="evidence" value="ECO:0007669"/>
    <property type="project" value="TreeGrafter"/>
</dbReference>
<dbReference type="GO" id="GO:0043709">
    <property type="term" value="P:cell adhesion involved in single-species biofilm formation"/>
    <property type="evidence" value="ECO:0007669"/>
    <property type="project" value="TreeGrafter"/>
</dbReference>
<evidence type="ECO:0000313" key="3">
    <source>
        <dbReference type="EMBL" id="MBM9476626.1"/>
    </source>
</evidence>
<dbReference type="PANTHER" id="PTHR45138">
    <property type="entry name" value="REGULATORY COMPONENTS OF SENSORY TRANSDUCTION SYSTEM"/>
    <property type="match status" value="1"/>
</dbReference>
<keyword evidence="4" id="KW-1185">Reference proteome</keyword>
<dbReference type="RefSeq" id="WP_205256737.1">
    <property type="nucleotide sequence ID" value="NZ_BAAAPV010000004.1"/>
</dbReference>
<dbReference type="InterPro" id="IPR043128">
    <property type="entry name" value="Rev_trsase/Diguanyl_cyclase"/>
</dbReference>
<dbReference type="Gene3D" id="3.30.70.270">
    <property type="match status" value="1"/>
</dbReference>
<feature type="transmembrane region" description="Helical" evidence="1">
    <location>
        <begin position="66"/>
        <end position="87"/>
    </location>
</feature>
<feature type="domain" description="GGDEF" evidence="2">
    <location>
        <begin position="240"/>
        <end position="366"/>
    </location>
</feature>
<dbReference type="AlphaFoldDB" id="A0A939C320"/>
<feature type="transmembrane region" description="Helical" evidence="1">
    <location>
        <begin position="99"/>
        <end position="117"/>
    </location>
</feature>
<dbReference type="InterPro" id="IPR000160">
    <property type="entry name" value="GGDEF_dom"/>
</dbReference>
<keyword evidence="1" id="KW-1133">Transmembrane helix</keyword>
<dbReference type="CDD" id="cd01949">
    <property type="entry name" value="GGDEF"/>
    <property type="match status" value="1"/>
</dbReference>
<dbReference type="EMBL" id="JAERWL010000008">
    <property type="protein sequence ID" value="MBM9476626.1"/>
    <property type="molecule type" value="Genomic_DNA"/>
</dbReference>
<dbReference type="Proteomes" id="UP000663801">
    <property type="component" value="Unassembled WGS sequence"/>
</dbReference>
<dbReference type="SUPFAM" id="SSF55073">
    <property type="entry name" value="Nucleotide cyclase"/>
    <property type="match status" value="1"/>
</dbReference>
<name>A0A939C320_9ACTN</name>
<dbReference type="InterPro" id="IPR029787">
    <property type="entry name" value="Nucleotide_cyclase"/>
</dbReference>
<sequence length="395" mass="41183">MTARRTSPVIGPGLLVEGRRRRDDAETLEDDALVVDDGLIPACGVGSVIFALIAVAMFGFDATPGALPAGVLAVLTCLGMALCWWRLGRYPDGWLRRHSPLVGLVFGMVLCANPLLYMVATRVTWPPIGIILSVIAVGALLPGRFGSLAVVTLAVGGWIACAAAFGVPVPATEFALAVVKTLALAVLLHLAWSRTRRRLHAANRLVTQMAVTDSLTGLVNHRGFQVAGEQAIRRTAARSTAVSVLFVDVDGLKETNDRRGHAAGDEVLRLVARALRESVRDWDVVARLGGDEFAVILEDCSVNELRNVADRLTAAMRAGSVSASVGRATSTAGAGPADFSALVHAADEDMYAHKTARRAAAGRTVDIGTAPSGAAATPPPSPTVSVTAVVAPAVA</sequence>
<dbReference type="NCBIfam" id="TIGR00254">
    <property type="entry name" value="GGDEF"/>
    <property type="match status" value="1"/>
</dbReference>
<dbReference type="InterPro" id="IPR050469">
    <property type="entry name" value="Diguanylate_Cyclase"/>
</dbReference>